<dbReference type="SUPFAM" id="SSF160379">
    <property type="entry name" value="SP0830-like"/>
    <property type="match status" value="1"/>
</dbReference>
<dbReference type="EMBL" id="SPKT01000017">
    <property type="protein sequence ID" value="TFH98449.1"/>
    <property type="molecule type" value="Genomic_DNA"/>
</dbReference>
<organism evidence="2 3">
    <name type="scientific">Micrococcus lylae</name>
    <dbReference type="NCBI Taxonomy" id="1273"/>
    <lineage>
        <taxon>Bacteria</taxon>
        <taxon>Bacillati</taxon>
        <taxon>Actinomycetota</taxon>
        <taxon>Actinomycetes</taxon>
        <taxon>Micrococcales</taxon>
        <taxon>Micrococcaceae</taxon>
        <taxon>Micrococcus</taxon>
    </lineage>
</organism>
<dbReference type="Gene3D" id="3.30.70.1280">
    <property type="entry name" value="SP0830-like domains"/>
    <property type="match status" value="1"/>
</dbReference>
<gene>
    <name evidence="2" type="ORF">E4A49_08660</name>
</gene>
<dbReference type="PANTHER" id="PTHR36439">
    <property type="entry name" value="BLL4334 PROTEIN"/>
    <property type="match status" value="1"/>
</dbReference>
<dbReference type="Proteomes" id="UP000297477">
    <property type="component" value="Unassembled WGS sequence"/>
</dbReference>
<evidence type="ECO:0000313" key="2">
    <source>
        <dbReference type="EMBL" id="TFH98449.1"/>
    </source>
</evidence>
<evidence type="ECO:0000313" key="3">
    <source>
        <dbReference type="Proteomes" id="UP000297477"/>
    </source>
</evidence>
<accession>A0ABY2K1W8</accession>
<feature type="region of interest" description="Disordered" evidence="1">
    <location>
        <begin position="1"/>
        <end position="31"/>
    </location>
</feature>
<comment type="caution">
    <text evidence="2">The sequence shown here is derived from an EMBL/GenBank/DDBJ whole genome shotgun (WGS) entry which is preliminary data.</text>
</comment>
<dbReference type="PANTHER" id="PTHR36439:SF1">
    <property type="entry name" value="DUF1697 DOMAIN-CONTAINING PROTEIN"/>
    <property type="match status" value="1"/>
</dbReference>
<evidence type="ECO:0000256" key="1">
    <source>
        <dbReference type="SAM" id="MobiDB-lite"/>
    </source>
</evidence>
<proteinExistence type="predicted"/>
<name>A0ABY2K1W8_9MICC</name>
<dbReference type="InterPro" id="IPR012545">
    <property type="entry name" value="DUF1697"/>
</dbReference>
<reference evidence="2 3" key="1">
    <citation type="submission" date="2019-03" db="EMBL/GenBank/DDBJ databases">
        <title>Reclassification of Micrococcus aloeverae and Micrococcus yunnanensis as later heterotypic synonyms of Micrococcus luteus.</title>
        <authorList>
            <person name="Huang C.-H."/>
        </authorList>
    </citation>
    <scope>NUCLEOTIDE SEQUENCE [LARGE SCALE GENOMIC DNA]</scope>
    <source>
        <strain evidence="2 3">BCRC 12151</strain>
    </source>
</reference>
<dbReference type="Pfam" id="PF08002">
    <property type="entry name" value="DUF1697"/>
    <property type="match status" value="1"/>
</dbReference>
<keyword evidence="3" id="KW-1185">Reference proteome</keyword>
<sequence>MQTAGDRPSSGSTGGADPCTPREGGPMDRTDHRHTHVLLLRGVNVGGRNRVPKAELAELAAEAGAEDATVHLNSGNVLCRIGERRPAAEVAAMLSRLILARLDVETPVHEATAAEIASLLDAWEASDLAPTVGEVADGRFLPRQAHLVLLDSAPDPDDAARLMAEDVGQDRCLTTGRGVWIRYAVDTRSSTLTLPRIERILGRSGTARNLNTVKVLAGRPDPKKDLPRMELRRD</sequence>
<protein>
    <submittedName>
        <fullName evidence="2">DUF1697 domain-containing protein</fullName>
    </submittedName>
</protein>